<keyword evidence="2" id="KW-1185">Reference proteome</keyword>
<dbReference type="AlphaFoldDB" id="A0A4Y2A0B5"/>
<dbReference type="Proteomes" id="UP000499080">
    <property type="component" value="Unassembled WGS sequence"/>
</dbReference>
<name>A0A4Y2A0B5_ARAVE</name>
<comment type="caution">
    <text evidence="1">The sequence shown here is derived from an EMBL/GenBank/DDBJ whole genome shotgun (WGS) entry which is preliminary data.</text>
</comment>
<sequence length="94" mass="10749">MKTNVNGASVVNWFAKSADVLQFFNEIFQPELGMSNMDHEAEHKARYIVEVCDKVERRTLAPVEVNDEHGLESTVNHLLDWTSGYQLVRNDPSE</sequence>
<gene>
    <name evidence="1" type="ORF">AVEN_159250_1</name>
</gene>
<evidence type="ECO:0000313" key="1">
    <source>
        <dbReference type="EMBL" id="GBL73178.1"/>
    </source>
</evidence>
<accession>A0A4Y2A0B5</accession>
<evidence type="ECO:0000313" key="2">
    <source>
        <dbReference type="Proteomes" id="UP000499080"/>
    </source>
</evidence>
<reference evidence="1 2" key="1">
    <citation type="journal article" date="2019" name="Sci. Rep.">
        <title>Orb-weaving spider Araneus ventricosus genome elucidates the spidroin gene catalogue.</title>
        <authorList>
            <person name="Kono N."/>
            <person name="Nakamura H."/>
            <person name="Ohtoshi R."/>
            <person name="Moran D.A.P."/>
            <person name="Shinohara A."/>
            <person name="Yoshida Y."/>
            <person name="Fujiwara M."/>
            <person name="Mori M."/>
            <person name="Tomita M."/>
            <person name="Arakawa K."/>
        </authorList>
    </citation>
    <scope>NUCLEOTIDE SEQUENCE [LARGE SCALE GENOMIC DNA]</scope>
</reference>
<dbReference type="EMBL" id="BGPR01000003">
    <property type="protein sequence ID" value="GBL73178.1"/>
    <property type="molecule type" value="Genomic_DNA"/>
</dbReference>
<organism evidence="1 2">
    <name type="scientific">Araneus ventricosus</name>
    <name type="common">Orbweaver spider</name>
    <name type="synonym">Epeira ventricosa</name>
    <dbReference type="NCBI Taxonomy" id="182803"/>
    <lineage>
        <taxon>Eukaryota</taxon>
        <taxon>Metazoa</taxon>
        <taxon>Ecdysozoa</taxon>
        <taxon>Arthropoda</taxon>
        <taxon>Chelicerata</taxon>
        <taxon>Arachnida</taxon>
        <taxon>Araneae</taxon>
        <taxon>Araneomorphae</taxon>
        <taxon>Entelegynae</taxon>
        <taxon>Araneoidea</taxon>
        <taxon>Araneidae</taxon>
        <taxon>Araneus</taxon>
    </lineage>
</organism>
<proteinExistence type="predicted"/>
<protein>
    <submittedName>
        <fullName evidence="1">Uncharacterized protein</fullName>
    </submittedName>
</protein>